<keyword evidence="11" id="KW-1185">Reference proteome</keyword>
<dbReference type="PANTHER" id="PTHR33406:SF11">
    <property type="entry name" value="MEMBRANE PROTEIN SCO6666-RELATED"/>
    <property type="match status" value="1"/>
</dbReference>
<protein>
    <submittedName>
        <fullName evidence="10">Membrane protein</fullName>
    </submittedName>
</protein>
<feature type="transmembrane region" description="Helical" evidence="8">
    <location>
        <begin position="305"/>
        <end position="329"/>
    </location>
</feature>
<organism evidence="10 11">
    <name type="scientific">Flexivirga endophytica</name>
    <dbReference type="NCBI Taxonomy" id="1849103"/>
    <lineage>
        <taxon>Bacteria</taxon>
        <taxon>Bacillati</taxon>
        <taxon>Actinomycetota</taxon>
        <taxon>Actinomycetes</taxon>
        <taxon>Micrococcales</taxon>
        <taxon>Dermacoccaceae</taxon>
        <taxon>Flexivirga</taxon>
    </lineage>
</organism>
<dbReference type="Proteomes" id="UP000636793">
    <property type="component" value="Unassembled WGS sequence"/>
</dbReference>
<accession>A0A916WSC6</accession>
<evidence type="ECO:0000259" key="9">
    <source>
        <dbReference type="PROSITE" id="PS50156"/>
    </source>
</evidence>
<dbReference type="InterPro" id="IPR050545">
    <property type="entry name" value="Mycobact_MmpL"/>
</dbReference>
<feature type="transmembrane region" description="Helical" evidence="8">
    <location>
        <begin position="365"/>
        <end position="385"/>
    </location>
</feature>
<dbReference type="InterPro" id="IPR001036">
    <property type="entry name" value="Acrflvin-R"/>
</dbReference>
<feature type="transmembrane region" description="Helical" evidence="8">
    <location>
        <begin position="597"/>
        <end position="620"/>
    </location>
</feature>
<feature type="transmembrane region" description="Helical" evidence="8">
    <location>
        <begin position="666"/>
        <end position="689"/>
    </location>
</feature>
<feature type="transmembrane region" description="Helical" evidence="8">
    <location>
        <begin position="278"/>
        <end position="299"/>
    </location>
</feature>
<dbReference type="PROSITE" id="PS50156">
    <property type="entry name" value="SSD"/>
    <property type="match status" value="1"/>
</dbReference>
<dbReference type="Gene3D" id="1.20.1640.10">
    <property type="entry name" value="Multidrug efflux transporter AcrB transmembrane domain"/>
    <property type="match status" value="2"/>
</dbReference>
<comment type="similarity">
    <text evidence="2">Belongs to the resistance-nodulation-cell division (RND) (TC 2.A.6) family. MmpL subfamily.</text>
</comment>
<evidence type="ECO:0000256" key="8">
    <source>
        <dbReference type="SAM" id="Phobius"/>
    </source>
</evidence>
<keyword evidence="3" id="KW-1003">Cell membrane</keyword>
<evidence type="ECO:0000256" key="2">
    <source>
        <dbReference type="ARBA" id="ARBA00010157"/>
    </source>
</evidence>
<sequence>MNTSFGRRLVDSARVVLILSALATIAAAVFGLSVFANLGTQGYANPASDSARATALVDQEFGGSPDLVFLVHAKTGTVDAPAATASGKKLAHELADDPSLTDVTSYFDTHAPTLHSRDGTDALILAQVDGPDSTRDDRINTILDKYNDSSDGVTSVLVGGPDGTDIGRQTTADVALAESIAIPLVLILLVLVFGSAVAALLPLLVALVSIIGSFAILNGITQFTDVSIFAINMVTALGLGLGVDYALLFVSRYREELKTGAAPRDAVLTTLGTAGRTIAFSAVTVLAALSAMLVFPPYFLKSFAYAGIAVVAVAAFAALVILPCALVLLGAKVNSGKVPWIGKERAAAGPSRWGRLTQGVMRRPLLVLVPTLVVLGVIAAPLVGITSGNPDDRVLSSSAPAHRVGDALRTGFSSDASSAVDVVVTDTDSPADVQGLAQRVSRIDGVSRVDTATGSWDSGRSAAAAPGSDRFSRPDAQRMTATITMDPASEAAKDVVQQIRSIRAPAGSEVLVAGPTAVLIDNTAAITDNLWLAALIIVVITMILLFLFTGSIVHPIRAILSNVVTLSATFGVMVWMFQDGHLASVFGFTPTPVNYSMLVLSACVAFGLSMDYEVFLLGRIKEARDAGASSDAAVVTGVSKTGRIITSCAALLAVSFFAFATGNVSLIQMFGLATGLAILIDATIVRIVLVPAVMKLLGDRAWYAPPALRRLHNRFGISEGATVDAEPRPVPVNA</sequence>
<feature type="transmembrane region" description="Helical" evidence="8">
    <location>
        <begin position="226"/>
        <end position="250"/>
    </location>
</feature>
<evidence type="ECO:0000256" key="7">
    <source>
        <dbReference type="SAM" id="MobiDB-lite"/>
    </source>
</evidence>
<feature type="transmembrane region" description="Helical" evidence="8">
    <location>
        <begin position="530"/>
        <end position="547"/>
    </location>
</feature>
<evidence type="ECO:0000256" key="5">
    <source>
        <dbReference type="ARBA" id="ARBA00022989"/>
    </source>
</evidence>
<feature type="transmembrane region" description="Helical" evidence="8">
    <location>
        <begin position="641"/>
        <end position="660"/>
    </location>
</feature>
<comment type="caution">
    <text evidence="10">The sequence shown here is derived from an EMBL/GenBank/DDBJ whole genome shotgun (WGS) entry which is preliminary data.</text>
</comment>
<dbReference type="GO" id="GO:0022857">
    <property type="term" value="F:transmembrane transporter activity"/>
    <property type="evidence" value="ECO:0007669"/>
    <property type="project" value="InterPro"/>
</dbReference>
<feature type="domain" description="SSD" evidence="9">
    <location>
        <begin position="196"/>
        <end position="328"/>
    </location>
</feature>
<reference evidence="10" key="2">
    <citation type="submission" date="2020-09" db="EMBL/GenBank/DDBJ databases">
        <authorList>
            <person name="Sun Q."/>
            <person name="Zhou Y."/>
        </authorList>
    </citation>
    <scope>NUCLEOTIDE SEQUENCE</scope>
    <source>
        <strain evidence="10">CGMCC 1.15085</strain>
    </source>
</reference>
<feature type="region of interest" description="Disordered" evidence="7">
    <location>
        <begin position="451"/>
        <end position="473"/>
    </location>
</feature>
<evidence type="ECO:0000256" key="3">
    <source>
        <dbReference type="ARBA" id="ARBA00022475"/>
    </source>
</evidence>
<feature type="transmembrane region" description="Helical" evidence="8">
    <location>
        <begin position="559"/>
        <end position="577"/>
    </location>
</feature>
<evidence type="ECO:0000256" key="4">
    <source>
        <dbReference type="ARBA" id="ARBA00022692"/>
    </source>
</evidence>
<dbReference type="InterPro" id="IPR004869">
    <property type="entry name" value="MMPL_dom"/>
</dbReference>
<gene>
    <name evidence="10" type="ORF">GCM10011492_15350</name>
</gene>
<dbReference type="EMBL" id="BMHI01000002">
    <property type="protein sequence ID" value="GGB26093.1"/>
    <property type="molecule type" value="Genomic_DNA"/>
</dbReference>
<keyword evidence="6 8" id="KW-0472">Membrane</keyword>
<name>A0A916WSC6_9MICO</name>
<dbReference type="GO" id="GO:0005886">
    <property type="term" value="C:plasma membrane"/>
    <property type="evidence" value="ECO:0007669"/>
    <property type="project" value="UniProtKB-SubCell"/>
</dbReference>
<evidence type="ECO:0000313" key="11">
    <source>
        <dbReference type="Proteomes" id="UP000636793"/>
    </source>
</evidence>
<reference evidence="10" key="1">
    <citation type="journal article" date="2014" name="Int. J. Syst. Evol. Microbiol.">
        <title>Complete genome sequence of Corynebacterium casei LMG S-19264T (=DSM 44701T), isolated from a smear-ripened cheese.</title>
        <authorList>
            <consortium name="US DOE Joint Genome Institute (JGI-PGF)"/>
            <person name="Walter F."/>
            <person name="Albersmeier A."/>
            <person name="Kalinowski J."/>
            <person name="Ruckert C."/>
        </authorList>
    </citation>
    <scope>NUCLEOTIDE SEQUENCE</scope>
    <source>
        <strain evidence="10">CGMCC 1.15085</strain>
    </source>
</reference>
<dbReference type="RefSeq" id="WP_188836364.1">
    <property type="nucleotide sequence ID" value="NZ_BMHI01000002.1"/>
</dbReference>
<dbReference type="AlphaFoldDB" id="A0A916WSC6"/>
<evidence type="ECO:0000313" key="10">
    <source>
        <dbReference type="EMBL" id="GGB26093.1"/>
    </source>
</evidence>
<dbReference type="Pfam" id="PF03176">
    <property type="entry name" value="MMPL"/>
    <property type="match status" value="2"/>
</dbReference>
<evidence type="ECO:0000256" key="6">
    <source>
        <dbReference type="ARBA" id="ARBA00023136"/>
    </source>
</evidence>
<feature type="transmembrane region" description="Helical" evidence="8">
    <location>
        <begin position="200"/>
        <end position="220"/>
    </location>
</feature>
<evidence type="ECO:0000256" key="1">
    <source>
        <dbReference type="ARBA" id="ARBA00004651"/>
    </source>
</evidence>
<comment type="subcellular location">
    <subcellularLocation>
        <location evidence="1">Cell membrane</location>
        <topology evidence="1">Multi-pass membrane protein</topology>
    </subcellularLocation>
</comment>
<feature type="transmembrane region" description="Helical" evidence="8">
    <location>
        <begin position="174"/>
        <end position="193"/>
    </location>
</feature>
<keyword evidence="4 8" id="KW-0812">Transmembrane</keyword>
<dbReference type="PANTHER" id="PTHR33406">
    <property type="entry name" value="MEMBRANE PROTEIN MJ1562-RELATED"/>
    <property type="match status" value="1"/>
</dbReference>
<keyword evidence="5 8" id="KW-1133">Transmembrane helix</keyword>
<dbReference type="SUPFAM" id="SSF82866">
    <property type="entry name" value="Multidrug efflux transporter AcrB transmembrane domain"/>
    <property type="match status" value="2"/>
</dbReference>
<dbReference type="PRINTS" id="PR00702">
    <property type="entry name" value="ACRIFLAVINRP"/>
</dbReference>
<proteinExistence type="inferred from homology"/>
<dbReference type="InterPro" id="IPR000731">
    <property type="entry name" value="SSD"/>
</dbReference>